<reference evidence="2 3" key="1">
    <citation type="submission" date="2019-02" db="EMBL/GenBank/DDBJ databases">
        <title>The draft genome of Acinetobacter halotolerans strain JCM 31009.</title>
        <authorList>
            <person name="Qin J."/>
            <person name="Feng Y."/>
            <person name="Nemec A."/>
            <person name="Zong Z."/>
        </authorList>
    </citation>
    <scope>NUCLEOTIDE SEQUENCE [LARGE SCALE GENOMIC DNA]</scope>
    <source>
        <strain evidence="2 3">JCM 31009</strain>
    </source>
</reference>
<dbReference type="RefSeq" id="WP_130162590.1">
    <property type="nucleotide sequence ID" value="NZ_SGIM01000010.1"/>
</dbReference>
<dbReference type="Proteomes" id="UP000292110">
    <property type="component" value="Unassembled WGS sequence"/>
</dbReference>
<keyword evidence="3" id="KW-1185">Reference proteome</keyword>
<proteinExistence type="predicted"/>
<evidence type="ECO:0000313" key="3">
    <source>
        <dbReference type="Proteomes" id="UP000292110"/>
    </source>
</evidence>
<dbReference type="EMBL" id="SGIM01000010">
    <property type="protein sequence ID" value="RZF50783.1"/>
    <property type="molecule type" value="Genomic_DNA"/>
</dbReference>
<dbReference type="AlphaFoldDB" id="A0A4Q6XHL2"/>
<evidence type="ECO:0000313" key="2">
    <source>
        <dbReference type="EMBL" id="RZF50783.1"/>
    </source>
</evidence>
<feature type="signal peptide" evidence="1">
    <location>
        <begin position="1"/>
        <end position="22"/>
    </location>
</feature>
<evidence type="ECO:0000256" key="1">
    <source>
        <dbReference type="SAM" id="SignalP"/>
    </source>
</evidence>
<organism evidence="2 3">
    <name type="scientific">Acinetobacter halotolerans</name>
    <dbReference type="NCBI Taxonomy" id="1752076"/>
    <lineage>
        <taxon>Bacteria</taxon>
        <taxon>Pseudomonadati</taxon>
        <taxon>Pseudomonadota</taxon>
        <taxon>Gammaproteobacteria</taxon>
        <taxon>Moraxellales</taxon>
        <taxon>Moraxellaceae</taxon>
        <taxon>Acinetobacter</taxon>
    </lineage>
</organism>
<sequence>MSIKQLFLATVLTTAFTASVQAADSVHQFDFKAAVDRAVADGTLDGSVKFYLKGNKSGGKVLEQDIVTNQKTNGFGKSAEKSCDWVLRSALLQLDKAAKARGANAVTNIVSYFKKNEVQSSTTYECHKGMAVAGVALKGDIVKF</sequence>
<name>A0A4Q6XHL2_9GAMM</name>
<accession>A0A4Q6XHL2</accession>
<gene>
    <name evidence="2" type="ORF">EXE30_12060</name>
</gene>
<protein>
    <submittedName>
        <fullName evidence="2">Excinuclease</fullName>
    </submittedName>
</protein>
<keyword evidence="1" id="KW-0732">Signal</keyword>
<feature type="chain" id="PRO_5020271708" evidence="1">
    <location>
        <begin position="23"/>
        <end position="144"/>
    </location>
</feature>
<comment type="caution">
    <text evidence="2">The sequence shown here is derived from an EMBL/GenBank/DDBJ whole genome shotgun (WGS) entry which is preliminary data.</text>
</comment>